<protein>
    <recommendedName>
        <fullName evidence="4">Secreted protein</fullName>
    </recommendedName>
</protein>
<keyword evidence="3" id="KW-1185">Reference proteome</keyword>
<organism evidence="2 3">
    <name type="scientific">Paraburkholderia unamae</name>
    <dbReference type="NCBI Taxonomy" id="219649"/>
    <lineage>
        <taxon>Bacteria</taxon>
        <taxon>Pseudomonadati</taxon>
        <taxon>Pseudomonadota</taxon>
        <taxon>Betaproteobacteria</taxon>
        <taxon>Burkholderiales</taxon>
        <taxon>Burkholderiaceae</taxon>
        <taxon>Paraburkholderia</taxon>
    </lineage>
</organism>
<name>A0ABX5KFZ1_9BURK</name>
<evidence type="ECO:0000256" key="1">
    <source>
        <dbReference type="SAM" id="SignalP"/>
    </source>
</evidence>
<evidence type="ECO:0000313" key="3">
    <source>
        <dbReference type="Proteomes" id="UP000245712"/>
    </source>
</evidence>
<proteinExistence type="predicted"/>
<reference evidence="2 3" key="1">
    <citation type="submission" date="2018-05" db="EMBL/GenBank/DDBJ databases">
        <title>Genomic Encyclopedia of Type Strains, Phase IV (KMG-V): Genome sequencing to study the core and pangenomes of soil and plant-associated prokaryotes.</title>
        <authorList>
            <person name="Whitman W."/>
        </authorList>
    </citation>
    <scope>NUCLEOTIDE SEQUENCE [LARGE SCALE GENOMIC DNA]</scope>
    <source>
        <strain evidence="2 3">SCZa-39</strain>
    </source>
</reference>
<evidence type="ECO:0000313" key="2">
    <source>
        <dbReference type="EMBL" id="PVX77857.1"/>
    </source>
</evidence>
<feature type="chain" id="PRO_5045658550" description="Secreted protein" evidence="1">
    <location>
        <begin position="29"/>
        <end position="257"/>
    </location>
</feature>
<evidence type="ECO:0008006" key="4">
    <source>
        <dbReference type="Google" id="ProtNLM"/>
    </source>
</evidence>
<gene>
    <name evidence="2" type="ORF">C7402_11486</name>
</gene>
<sequence>MMKSGRRAGARAALWIAGACGLMGVAGAFVAPASAVEPGEYFYVEGGHAHGTLVVKGNRFTLDTIGGNCHTCSLSGTLKGNAGVSSDGGETCHISISGGHGTLRLDSGGADACRTACGARAMFDGEYRKPGAACTDHSRAARLTQARAQYAKKDYAAAETGFTQLIGECSMDMDWIEADRVRSDLALTQYHLGENAKCLATLAQTTALRNHDDSDKDSDASFGLPPCDEENYQPTGKAILHNAALCKAPAAARGMAN</sequence>
<feature type="signal peptide" evidence="1">
    <location>
        <begin position="1"/>
        <end position="28"/>
    </location>
</feature>
<comment type="caution">
    <text evidence="2">The sequence shown here is derived from an EMBL/GenBank/DDBJ whole genome shotgun (WGS) entry which is preliminary data.</text>
</comment>
<dbReference type="Proteomes" id="UP000245712">
    <property type="component" value="Unassembled WGS sequence"/>
</dbReference>
<dbReference type="EMBL" id="QEOB01000014">
    <property type="protein sequence ID" value="PVX77857.1"/>
    <property type="molecule type" value="Genomic_DNA"/>
</dbReference>
<keyword evidence="1" id="KW-0732">Signal</keyword>
<accession>A0ABX5KFZ1</accession>